<dbReference type="GO" id="GO:0005886">
    <property type="term" value="C:plasma membrane"/>
    <property type="evidence" value="ECO:0007669"/>
    <property type="project" value="TreeGrafter"/>
</dbReference>
<comment type="caution">
    <text evidence="7">The sequence shown here is derived from an EMBL/GenBank/DDBJ whole genome shotgun (WGS) entry which is preliminary data.</text>
</comment>
<comment type="similarity">
    <text evidence="1">Belongs to the MreC family.</text>
</comment>
<dbReference type="InterPro" id="IPR042177">
    <property type="entry name" value="Cell/Rod_1"/>
</dbReference>
<dbReference type="PANTHER" id="PTHR34138:SF1">
    <property type="entry name" value="CELL SHAPE-DETERMINING PROTEIN MREC"/>
    <property type="match status" value="1"/>
</dbReference>
<reference evidence="7" key="1">
    <citation type="submission" date="2021-05" db="EMBL/GenBank/DDBJ databases">
        <title>Energy efficiency and biological interactions define the core microbiome of deep oligotrophic groundwater.</title>
        <authorList>
            <person name="Mehrshad M."/>
            <person name="Lopez-Fernandez M."/>
            <person name="Bell E."/>
            <person name="Bernier-Latmani R."/>
            <person name="Bertilsson S."/>
            <person name="Dopson M."/>
        </authorList>
    </citation>
    <scope>NUCLEOTIDE SEQUENCE</scope>
    <source>
        <strain evidence="7">Modern_marine.mb.64</strain>
    </source>
</reference>
<dbReference type="EMBL" id="JAHJDP010000018">
    <property type="protein sequence ID" value="MBU2689803.1"/>
    <property type="molecule type" value="Genomic_DNA"/>
</dbReference>
<dbReference type="AlphaFoldDB" id="A0A948RUI3"/>
<sequence length="267" mass="29125">MKGPGPHPGLKSLLACAILSMALLAGGDNVQSHIASVLASTILKPFQVALTLSPRLGILWLENRQLRHQLEERAWDGARIHYIEDENQRLRYLLDMTHSSPESLIVTSVLAREQSESGEVLYVDRGSTHGLTEGMPVISLARLVGKVDHVEPGRGRVLTLWNLQLRVSIRVGQPGPGGILRWDPSLGPDLLLEGMDLEESIALGDTVLTSGLGEVFPPGILVGRVVAVQPDSIRLIQEIRVRPFVNLSRLDDVLLMASSDSTRGGRR</sequence>
<dbReference type="Gene3D" id="2.40.10.340">
    <property type="entry name" value="Rod shape-determining protein MreC, domain 1"/>
    <property type="match status" value="1"/>
</dbReference>
<dbReference type="InterPro" id="IPR055342">
    <property type="entry name" value="MreC_beta-barrel_core"/>
</dbReference>
<proteinExistence type="inferred from homology"/>
<dbReference type="PANTHER" id="PTHR34138">
    <property type="entry name" value="CELL SHAPE-DETERMINING PROTEIN MREC"/>
    <property type="match status" value="1"/>
</dbReference>
<dbReference type="Gene3D" id="2.40.10.350">
    <property type="entry name" value="Rod shape-determining protein MreC, domain 2"/>
    <property type="match status" value="1"/>
</dbReference>
<evidence type="ECO:0000313" key="7">
    <source>
        <dbReference type="EMBL" id="MBU2689803.1"/>
    </source>
</evidence>
<evidence type="ECO:0000256" key="4">
    <source>
        <dbReference type="ARBA" id="ARBA00032089"/>
    </source>
</evidence>
<protein>
    <recommendedName>
        <fullName evidence="2">Cell shape-determining protein MreC</fullName>
    </recommendedName>
    <alternativeName>
        <fullName evidence="4">Cell shape protein MreC</fullName>
    </alternativeName>
</protein>
<evidence type="ECO:0000256" key="5">
    <source>
        <dbReference type="SAM" id="SignalP"/>
    </source>
</evidence>
<evidence type="ECO:0000313" key="8">
    <source>
        <dbReference type="Proteomes" id="UP000777784"/>
    </source>
</evidence>
<organism evidence="7 8">
    <name type="scientific">Eiseniibacteriota bacterium</name>
    <dbReference type="NCBI Taxonomy" id="2212470"/>
    <lineage>
        <taxon>Bacteria</taxon>
        <taxon>Candidatus Eiseniibacteriota</taxon>
    </lineage>
</organism>
<dbReference type="NCBIfam" id="TIGR00219">
    <property type="entry name" value="mreC"/>
    <property type="match status" value="1"/>
</dbReference>
<evidence type="ECO:0000256" key="3">
    <source>
        <dbReference type="ARBA" id="ARBA00022960"/>
    </source>
</evidence>
<accession>A0A948RUI3</accession>
<evidence type="ECO:0000256" key="2">
    <source>
        <dbReference type="ARBA" id="ARBA00013855"/>
    </source>
</evidence>
<dbReference type="InterPro" id="IPR042175">
    <property type="entry name" value="Cell/Rod_MreC_2"/>
</dbReference>
<dbReference type="Pfam" id="PF04085">
    <property type="entry name" value="MreC"/>
    <property type="match status" value="1"/>
</dbReference>
<evidence type="ECO:0000256" key="1">
    <source>
        <dbReference type="ARBA" id="ARBA00009369"/>
    </source>
</evidence>
<name>A0A948RUI3_UNCEI</name>
<evidence type="ECO:0000259" key="6">
    <source>
        <dbReference type="Pfam" id="PF04085"/>
    </source>
</evidence>
<dbReference type="InterPro" id="IPR007221">
    <property type="entry name" value="MreC"/>
</dbReference>
<keyword evidence="5" id="KW-0732">Signal</keyword>
<dbReference type="GO" id="GO:0008360">
    <property type="term" value="P:regulation of cell shape"/>
    <property type="evidence" value="ECO:0007669"/>
    <property type="project" value="UniProtKB-KW"/>
</dbReference>
<feature type="signal peptide" evidence="5">
    <location>
        <begin position="1"/>
        <end position="27"/>
    </location>
</feature>
<feature type="domain" description="Rod shape-determining protein MreC beta-barrel core" evidence="6">
    <location>
        <begin position="109"/>
        <end position="256"/>
    </location>
</feature>
<gene>
    <name evidence="7" type="primary">mreC</name>
    <name evidence="7" type="ORF">KJ970_02670</name>
</gene>
<feature type="chain" id="PRO_5036862553" description="Cell shape-determining protein MreC" evidence="5">
    <location>
        <begin position="28"/>
        <end position="267"/>
    </location>
</feature>
<dbReference type="Proteomes" id="UP000777784">
    <property type="component" value="Unassembled WGS sequence"/>
</dbReference>
<keyword evidence="3" id="KW-0133">Cell shape</keyword>